<proteinExistence type="predicted"/>
<reference evidence="3 4" key="1">
    <citation type="submission" date="2021-03" db="EMBL/GenBank/DDBJ databases">
        <title>novel species isolated from a fishpond in China.</title>
        <authorList>
            <person name="Lu H."/>
            <person name="Cai Z."/>
        </authorList>
    </citation>
    <scope>NUCLEOTIDE SEQUENCE [LARGE SCALE GENOMIC DNA]</scope>
    <source>
        <strain evidence="3 4">H41</strain>
    </source>
</reference>
<evidence type="ECO:0000256" key="1">
    <source>
        <dbReference type="SAM" id="SignalP"/>
    </source>
</evidence>
<gene>
    <name evidence="3" type="ORF">J0A68_19330</name>
</gene>
<accession>A0ABS3C985</accession>
<feature type="chain" id="PRO_5045756347" evidence="1">
    <location>
        <begin position="22"/>
        <end position="149"/>
    </location>
</feature>
<dbReference type="InterPro" id="IPR021533">
    <property type="entry name" value="PepSY-like"/>
</dbReference>
<evidence type="ECO:0000313" key="4">
    <source>
        <dbReference type="Proteomes" id="UP000664317"/>
    </source>
</evidence>
<comment type="caution">
    <text evidence="3">The sequence shown here is derived from an EMBL/GenBank/DDBJ whole genome shotgun (WGS) entry which is preliminary data.</text>
</comment>
<keyword evidence="1" id="KW-0732">Signal</keyword>
<keyword evidence="4" id="KW-1185">Reference proteome</keyword>
<protein>
    <submittedName>
        <fullName evidence="3">PepSY-like domain-containing protein</fullName>
    </submittedName>
</protein>
<sequence length="149" mass="16721">MKTNTLILALALTLFASQSFAQDILQSQVPSLIVNDFQQAFPKALDVEWEMDGAHYKVEFEVGLAGVDHEIWYDQSGKVMRHKEEISKGDLSKAVLSKIKTNYSGYRLEDVKKITEGANSVYTLEAKTLMEEWKLAFDTAGNELSKVAD</sequence>
<feature type="domain" description="Putative beta-lactamase-inhibitor-like PepSY-like" evidence="2">
    <location>
        <begin position="55"/>
        <end position="142"/>
    </location>
</feature>
<dbReference type="SUPFAM" id="SSF160574">
    <property type="entry name" value="BT0923-like"/>
    <property type="match status" value="1"/>
</dbReference>
<organism evidence="3 4">
    <name type="scientific">Algoriphagus oliviformis</name>
    <dbReference type="NCBI Taxonomy" id="2811231"/>
    <lineage>
        <taxon>Bacteria</taxon>
        <taxon>Pseudomonadati</taxon>
        <taxon>Bacteroidota</taxon>
        <taxon>Cytophagia</taxon>
        <taxon>Cytophagales</taxon>
        <taxon>Cyclobacteriaceae</taxon>
        <taxon>Algoriphagus</taxon>
    </lineage>
</organism>
<evidence type="ECO:0000313" key="3">
    <source>
        <dbReference type="EMBL" id="MBN7813116.1"/>
    </source>
</evidence>
<dbReference type="Gene3D" id="3.10.450.360">
    <property type="match status" value="1"/>
</dbReference>
<dbReference type="EMBL" id="JAFKCT010000010">
    <property type="protein sequence ID" value="MBN7813116.1"/>
    <property type="molecule type" value="Genomic_DNA"/>
</dbReference>
<evidence type="ECO:0000259" key="2">
    <source>
        <dbReference type="Pfam" id="PF11396"/>
    </source>
</evidence>
<name>A0ABS3C985_9BACT</name>
<dbReference type="Proteomes" id="UP000664317">
    <property type="component" value="Unassembled WGS sequence"/>
</dbReference>
<dbReference type="RefSeq" id="WP_206579893.1">
    <property type="nucleotide sequence ID" value="NZ_JAFKCT010000010.1"/>
</dbReference>
<dbReference type="Pfam" id="PF11396">
    <property type="entry name" value="PepSY_like"/>
    <property type="match status" value="1"/>
</dbReference>
<feature type="signal peptide" evidence="1">
    <location>
        <begin position="1"/>
        <end position="21"/>
    </location>
</feature>